<evidence type="ECO:0000313" key="1">
    <source>
        <dbReference type="EMBL" id="KAJ0026463.1"/>
    </source>
</evidence>
<name>A0ACC0Y1T8_9ROSI</name>
<organism evidence="1 2">
    <name type="scientific">Pistacia integerrima</name>
    <dbReference type="NCBI Taxonomy" id="434235"/>
    <lineage>
        <taxon>Eukaryota</taxon>
        <taxon>Viridiplantae</taxon>
        <taxon>Streptophyta</taxon>
        <taxon>Embryophyta</taxon>
        <taxon>Tracheophyta</taxon>
        <taxon>Spermatophyta</taxon>
        <taxon>Magnoliopsida</taxon>
        <taxon>eudicotyledons</taxon>
        <taxon>Gunneridae</taxon>
        <taxon>Pentapetalae</taxon>
        <taxon>rosids</taxon>
        <taxon>malvids</taxon>
        <taxon>Sapindales</taxon>
        <taxon>Anacardiaceae</taxon>
        <taxon>Pistacia</taxon>
    </lineage>
</organism>
<sequence length="188" mass="21050">MAIDDSCRKPGAVPFKWEIRPGVPKIQQQRKQTPHPSPSPPPELDHLPRHSSASSPAPPQKLKPPPAGFQSHPPSEPRSQSFRSTPRARSERWRFDQPTRVRPECISPGCFPAPSLIRRKESKRKVHVPRPTSEHGYFSDIETLPRWSVSSRRSLSPFTASPASSSFSSYKSSPRPVVDADWAGFGLF</sequence>
<protein>
    <submittedName>
        <fullName evidence="1">Uncharacterized protein</fullName>
    </submittedName>
</protein>
<reference evidence="2" key="1">
    <citation type="journal article" date="2023" name="G3 (Bethesda)">
        <title>Genome assembly and association tests identify interacting loci associated with vigor, precocity, and sex in interspecific pistachio rootstocks.</title>
        <authorList>
            <person name="Palmer W."/>
            <person name="Jacygrad E."/>
            <person name="Sagayaradj S."/>
            <person name="Cavanaugh K."/>
            <person name="Han R."/>
            <person name="Bertier L."/>
            <person name="Beede B."/>
            <person name="Kafkas S."/>
            <person name="Golino D."/>
            <person name="Preece J."/>
            <person name="Michelmore R."/>
        </authorList>
    </citation>
    <scope>NUCLEOTIDE SEQUENCE [LARGE SCALE GENOMIC DNA]</scope>
</reference>
<comment type="caution">
    <text evidence="1">The sequence shown here is derived from an EMBL/GenBank/DDBJ whole genome shotgun (WGS) entry which is preliminary data.</text>
</comment>
<gene>
    <name evidence="1" type="ORF">Pint_08127</name>
</gene>
<proteinExistence type="predicted"/>
<accession>A0ACC0Y1T8</accession>
<evidence type="ECO:0000313" key="2">
    <source>
        <dbReference type="Proteomes" id="UP001163603"/>
    </source>
</evidence>
<dbReference type="Proteomes" id="UP001163603">
    <property type="component" value="Chromosome 10"/>
</dbReference>
<keyword evidence="2" id="KW-1185">Reference proteome</keyword>
<dbReference type="EMBL" id="CM047745">
    <property type="protein sequence ID" value="KAJ0026463.1"/>
    <property type="molecule type" value="Genomic_DNA"/>
</dbReference>